<evidence type="ECO:0000313" key="2">
    <source>
        <dbReference type="EMBL" id="XDP44803.1"/>
    </source>
</evidence>
<dbReference type="KEGG" id="spue:AB5L97_16250"/>
<dbReference type="RefSeq" id="WP_369045426.1">
    <property type="nucleotide sequence ID" value="NZ_CP163302.1"/>
</dbReference>
<dbReference type="AlphaFoldDB" id="A0AB39L233"/>
<evidence type="ECO:0008006" key="3">
    <source>
        <dbReference type="Google" id="ProtNLM"/>
    </source>
</evidence>
<gene>
    <name evidence="2" type="ORF">AB5L97_16250</name>
</gene>
<accession>A0AB39L233</accession>
<feature type="chain" id="PRO_5044285249" description="Secreted protein" evidence="1">
    <location>
        <begin position="30"/>
        <end position="203"/>
    </location>
</feature>
<organism evidence="2">
    <name type="scientific">Sinomonas puerhi</name>
    <dbReference type="NCBI Taxonomy" id="3238584"/>
    <lineage>
        <taxon>Bacteria</taxon>
        <taxon>Bacillati</taxon>
        <taxon>Actinomycetota</taxon>
        <taxon>Actinomycetes</taxon>
        <taxon>Micrococcales</taxon>
        <taxon>Micrococcaceae</taxon>
        <taxon>Sinomonas</taxon>
    </lineage>
</organism>
<keyword evidence="1" id="KW-0732">Signal</keyword>
<evidence type="ECO:0000256" key="1">
    <source>
        <dbReference type="SAM" id="SignalP"/>
    </source>
</evidence>
<dbReference type="EMBL" id="CP163302">
    <property type="protein sequence ID" value="XDP44803.1"/>
    <property type="molecule type" value="Genomic_DNA"/>
</dbReference>
<sequence>MKHKHTLRLLAAAVAVAAATALGSAAGWADSPPTITCGVTQQGPCSQTVHFSSQQGATTPVGTPTNSSTCPDWFINDIGFLDFSGNGVAHVNVDKAQDFWTTSTFTGTGTLTLYSPQNVVFWPDGSITPKGSPDQILTGHLTDWFGISANVSSAVVTGTVDITGTLASGSSLGVHYASHMNWNRGAIPFVDPAVVSFNKVSCN</sequence>
<name>A0AB39L233_9MICC</name>
<reference evidence="2" key="1">
    <citation type="submission" date="2024-07" db="EMBL/GenBank/DDBJ databases">
        <authorList>
            <person name="fu j."/>
        </authorList>
    </citation>
    <scope>NUCLEOTIDE SEQUENCE</scope>
    <source>
        <strain evidence="2">P10A9</strain>
    </source>
</reference>
<proteinExistence type="predicted"/>
<protein>
    <recommendedName>
        <fullName evidence="3">Secreted protein</fullName>
    </recommendedName>
</protein>
<feature type="signal peptide" evidence="1">
    <location>
        <begin position="1"/>
        <end position="29"/>
    </location>
</feature>